<protein>
    <submittedName>
        <fullName evidence="1">Uncharacterized protein</fullName>
    </submittedName>
</protein>
<dbReference type="Gene3D" id="3.40.1080.20">
    <property type="entry name" value="Acetyl-CoA hydrolase/transferase C-terminal domain"/>
    <property type="match status" value="1"/>
</dbReference>
<reference evidence="1 2" key="1">
    <citation type="submission" date="2018-11" db="EMBL/GenBank/DDBJ databases">
        <authorList>
            <consortium name="Pathogen Informatics"/>
        </authorList>
    </citation>
    <scope>NUCLEOTIDE SEQUENCE [LARGE SCALE GENOMIC DNA]</scope>
    <source>
        <strain>Denwood</strain>
        <strain evidence="2">Zambia</strain>
    </source>
</reference>
<dbReference type="GO" id="GO:0006083">
    <property type="term" value="P:acetate metabolic process"/>
    <property type="evidence" value="ECO:0007669"/>
    <property type="project" value="InterPro"/>
</dbReference>
<dbReference type="STRING" id="31246.A0A183NH52"/>
<dbReference type="PANTHER" id="PTHR21432">
    <property type="entry name" value="ACETYL-COA HYDROLASE-RELATED"/>
    <property type="match status" value="1"/>
</dbReference>
<name>A0A183NH52_9TREM</name>
<organism evidence="1 2">
    <name type="scientific">Schistosoma mattheei</name>
    <dbReference type="NCBI Taxonomy" id="31246"/>
    <lineage>
        <taxon>Eukaryota</taxon>
        <taxon>Metazoa</taxon>
        <taxon>Spiralia</taxon>
        <taxon>Lophotrochozoa</taxon>
        <taxon>Platyhelminthes</taxon>
        <taxon>Trematoda</taxon>
        <taxon>Digenea</taxon>
        <taxon>Strigeidida</taxon>
        <taxon>Schistosomatoidea</taxon>
        <taxon>Schistosomatidae</taxon>
        <taxon>Schistosoma</taxon>
    </lineage>
</organism>
<sequence length="147" mass="16077">MKNHNSNSRFLFFEEFRDVAWVNSPFVIARNPKPVSINSCIEVDLTGQIVSDSVGSRIYSGFGGQVDFIRGAAIAEDGLGKPIIALPSTTKRGESKISPCLKPGAGVVTSRAHAHYVVTEYGIAYLFGRSLRQRAHALIQIAHPDHR</sequence>
<gene>
    <name evidence="1" type="ORF">SMTD_LOCUS1438</name>
</gene>
<dbReference type="SUPFAM" id="SSF100950">
    <property type="entry name" value="NagB/RpiA/CoA transferase-like"/>
    <property type="match status" value="1"/>
</dbReference>
<dbReference type="InterPro" id="IPR046433">
    <property type="entry name" value="ActCoA_hydro"/>
</dbReference>
<evidence type="ECO:0000313" key="1">
    <source>
        <dbReference type="EMBL" id="VDO78179.1"/>
    </source>
</evidence>
<proteinExistence type="predicted"/>
<dbReference type="GO" id="GO:0008775">
    <property type="term" value="F:acetate CoA-transferase activity"/>
    <property type="evidence" value="ECO:0007669"/>
    <property type="project" value="InterPro"/>
</dbReference>
<accession>A0A183NH52</accession>
<dbReference type="EMBL" id="UZAL01001605">
    <property type="protein sequence ID" value="VDO78179.1"/>
    <property type="molecule type" value="Genomic_DNA"/>
</dbReference>
<dbReference type="PANTHER" id="PTHR21432:SF20">
    <property type="entry name" value="ACETYL-COA HYDROLASE"/>
    <property type="match status" value="1"/>
</dbReference>
<dbReference type="InterPro" id="IPR026888">
    <property type="entry name" value="AcetylCoA_hyd_C"/>
</dbReference>
<evidence type="ECO:0000313" key="2">
    <source>
        <dbReference type="Proteomes" id="UP000269396"/>
    </source>
</evidence>
<dbReference type="AlphaFoldDB" id="A0A183NH52"/>
<dbReference type="InterPro" id="IPR037171">
    <property type="entry name" value="NagB/RpiA_transferase-like"/>
</dbReference>
<dbReference type="InterPro" id="IPR038460">
    <property type="entry name" value="AcetylCoA_hyd_C_sf"/>
</dbReference>
<dbReference type="Pfam" id="PF13336">
    <property type="entry name" value="AcetylCoA_hyd_C"/>
    <property type="match status" value="1"/>
</dbReference>
<dbReference type="Proteomes" id="UP000269396">
    <property type="component" value="Unassembled WGS sequence"/>
</dbReference>
<keyword evidence="2" id="KW-1185">Reference proteome</keyword>
<dbReference type="GO" id="GO:0005739">
    <property type="term" value="C:mitochondrion"/>
    <property type="evidence" value="ECO:0007669"/>
    <property type="project" value="TreeGrafter"/>
</dbReference>